<keyword evidence="5 7" id="KW-0418">Kinase</keyword>
<dbReference type="InterPro" id="IPR027417">
    <property type="entry name" value="P-loop_NTPase"/>
</dbReference>
<dbReference type="Gene3D" id="3.40.50.300">
    <property type="entry name" value="P-loop containing nucleotide triphosphate hydrolases"/>
    <property type="match status" value="1"/>
</dbReference>
<keyword evidence="8" id="KW-1185">Reference proteome</keyword>
<comment type="pathway">
    <text evidence="5">Cofactor biosynthesis; coenzyme A biosynthesis; CoA from (R)-pantothenate: step 5/5.</text>
</comment>
<comment type="subcellular location">
    <subcellularLocation>
        <location evidence="5">Cytoplasm</location>
    </subcellularLocation>
</comment>
<protein>
    <recommendedName>
        <fullName evidence="5 6">Dephospho-CoA kinase</fullName>
        <ecNumber evidence="5 6">2.7.1.24</ecNumber>
    </recommendedName>
    <alternativeName>
        <fullName evidence="5">Dephosphocoenzyme A kinase</fullName>
    </alternativeName>
</protein>
<dbReference type="Pfam" id="PF01121">
    <property type="entry name" value="CoaE"/>
    <property type="match status" value="1"/>
</dbReference>
<organism evidence="7 8">
    <name type="scientific">Vicingus serpentipes</name>
    <dbReference type="NCBI Taxonomy" id="1926625"/>
    <lineage>
        <taxon>Bacteria</taxon>
        <taxon>Pseudomonadati</taxon>
        <taxon>Bacteroidota</taxon>
        <taxon>Flavobacteriia</taxon>
        <taxon>Flavobacteriales</taxon>
        <taxon>Vicingaceae</taxon>
        <taxon>Vicingus</taxon>
    </lineage>
</organism>
<comment type="caution">
    <text evidence="7">The sequence shown here is derived from an EMBL/GenBank/DDBJ whole genome shotgun (WGS) entry which is preliminary data.</text>
</comment>
<accession>A0A5C6RVW1</accession>
<dbReference type="UniPathway" id="UPA00241">
    <property type="reaction ID" value="UER00356"/>
</dbReference>
<evidence type="ECO:0000256" key="2">
    <source>
        <dbReference type="ARBA" id="ARBA00022741"/>
    </source>
</evidence>
<gene>
    <name evidence="5" type="primary">coaE</name>
    <name evidence="7" type="ORF">FRY74_00445</name>
</gene>
<dbReference type="GO" id="GO:0015937">
    <property type="term" value="P:coenzyme A biosynthetic process"/>
    <property type="evidence" value="ECO:0007669"/>
    <property type="project" value="UniProtKB-UniRule"/>
</dbReference>
<keyword evidence="2 5" id="KW-0547">Nucleotide-binding</keyword>
<dbReference type="AlphaFoldDB" id="A0A5C6RVW1"/>
<dbReference type="GO" id="GO:0005524">
    <property type="term" value="F:ATP binding"/>
    <property type="evidence" value="ECO:0007669"/>
    <property type="project" value="UniProtKB-UniRule"/>
</dbReference>
<evidence type="ECO:0000313" key="7">
    <source>
        <dbReference type="EMBL" id="TXB66686.1"/>
    </source>
</evidence>
<evidence type="ECO:0000256" key="4">
    <source>
        <dbReference type="ARBA" id="ARBA00022993"/>
    </source>
</evidence>
<evidence type="ECO:0000256" key="6">
    <source>
        <dbReference type="NCBIfam" id="TIGR00152"/>
    </source>
</evidence>
<comment type="similarity">
    <text evidence="1 5">Belongs to the CoaE family.</text>
</comment>
<dbReference type="PANTHER" id="PTHR10695:SF46">
    <property type="entry name" value="BIFUNCTIONAL COENZYME A SYNTHASE-RELATED"/>
    <property type="match status" value="1"/>
</dbReference>
<evidence type="ECO:0000256" key="1">
    <source>
        <dbReference type="ARBA" id="ARBA00009018"/>
    </source>
</evidence>
<evidence type="ECO:0000256" key="3">
    <source>
        <dbReference type="ARBA" id="ARBA00022840"/>
    </source>
</evidence>
<dbReference type="RefSeq" id="WP_147097549.1">
    <property type="nucleotide sequence ID" value="NZ_VOOS01000001.1"/>
</dbReference>
<dbReference type="PROSITE" id="PS51219">
    <property type="entry name" value="DPCK"/>
    <property type="match status" value="1"/>
</dbReference>
<dbReference type="GO" id="GO:0004140">
    <property type="term" value="F:dephospho-CoA kinase activity"/>
    <property type="evidence" value="ECO:0007669"/>
    <property type="project" value="UniProtKB-UniRule"/>
</dbReference>
<dbReference type="CDD" id="cd02022">
    <property type="entry name" value="DPCK"/>
    <property type="match status" value="1"/>
</dbReference>
<name>A0A5C6RVW1_9FLAO</name>
<keyword evidence="4 5" id="KW-0173">Coenzyme A biosynthesis</keyword>
<dbReference type="InterPro" id="IPR001977">
    <property type="entry name" value="Depp_CoAkinase"/>
</dbReference>
<dbReference type="HAMAP" id="MF_00376">
    <property type="entry name" value="Dephospho_CoA_kinase"/>
    <property type="match status" value="1"/>
</dbReference>
<keyword evidence="5 7" id="KW-0808">Transferase</keyword>
<dbReference type="Proteomes" id="UP000321721">
    <property type="component" value="Unassembled WGS sequence"/>
</dbReference>
<keyword evidence="5" id="KW-0963">Cytoplasm</keyword>
<dbReference type="PANTHER" id="PTHR10695">
    <property type="entry name" value="DEPHOSPHO-COA KINASE-RELATED"/>
    <property type="match status" value="1"/>
</dbReference>
<dbReference type="NCBIfam" id="TIGR00152">
    <property type="entry name" value="dephospho-CoA kinase"/>
    <property type="match status" value="1"/>
</dbReference>
<dbReference type="GO" id="GO:0005737">
    <property type="term" value="C:cytoplasm"/>
    <property type="evidence" value="ECO:0007669"/>
    <property type="project" value="UniProtKB-SubCell"/>
</dbReference>
<dbReference type="SUPFAM" id="SSF52540">
    <property type="entry name" value="P-loop containing nucleoside triphosphate hydrolases"/>
    <property type="match status" value="1"/>
</dbReference>
<dbReference type="OrthoDB" id="9812943at2"/>
<sequence>MNTFLKRNSPLLVGLTGGIGSGKTTVSKIFNVFGVKVFNSDNVAKNLLNTNNEIRKEVIELFGDVYENNLINAKKLASIVFNNSELINKLNQVIHPRVNLEFIEWVKNNNQEKLLLKESAILIESGGHNNLDQVILVVSDECNRISRVVKRDNSTKSAVLERINKQLTDEEKIKFSNYIIYNNDKDLLIPQIEDFLNKFNYSSSSSSSSSSSE</sequence>
<comment type="function">
    <text evidence="5">Catalyzes the phosphorylation of the 3'-hydroxyl group of dephosphocoenzyme A to form coenzyme A.</text>
</comment>
<keyword evidence="3 5" id="KW-0067">ATP-binding</keyword>
<comment type="catalytic activity">
    <reaction evidence="5">
        <text>3'-dephospho-CoA + ATP = ADP + CoA + H(+)</text>
        <dbReference type="Rhea" id="RHEA:18245"/>
        <dbReference type="ChEBI" id="CHEBI:15378"/>
        <dbReference type="ChEBI" id="CHEBI:30616"/>
        <dbReference type="ChEBI" id="CHEBI:57287"/>
        <dbReference type="ChEBI" id="CHEBI:57328"/>
        <dbReference type="ChEBI" id="CHEBI:456216"/>
        <dbReference type="EC" id="2.7.1.24"/>
    </reaction>
</comment>
<reference evidence="7 8" key="1">
    <citation type="submission" date="2019-08" db="EMBL/GenBank/DDBJ databases">
        <title>Genome of Vicingus serpentipes NCIMB 15042.</title>
        <authorList>
            <person name="Bowman J.P."/>
        </authorList>
    </citation>
    <scope>NUCLEOTIDE SEQUENCE [LARGE SCALE GENOMIC DNA]</scope>
    <source>
        <strain evidence="7 8">NCIMB 15042</strain>
    </source>
</reference>
<dbReference type="EMBL" id="VOOS01000001">
    <property type="protein sequence ID" value="TXB66686.1"/>
    <property type="molecule type" value="Genomic_DNA"/>
</dbReference>
<dbReference type="EC" id="2.7.1.24" evidence="5 6"/>
<evidence type="ECO:0000256" key="5">
    <source>
        <dbReference type="HAMAP-Rule" id="MF_00376"/>
    </source>
</evidence>
<proteinExistence type="inferred from homology"/>
<feature type="binding site" evidence="5">
    <location>
        <begin position="20"/>
        <end position="25"/>
    </location>
    <ligand>
        <name>ATP</name>
        <dbReference type="ChEBI" id="CHEBI:30616"/>
    </ligand>
</feature>
<evidence type="ECO:0000313" key="8">
    <source>
        <dbReference type="Proteomes" id="UP000321721"/>
    </source>
</evidence>